<protein>
    <submittedName>
        <fullName evidence="5">GntR family transcriptional regulator</fullName>
    </submittedName>
</protein>
<reference evidence="6" key="1">
    <citation type="journal article" date="2019" name="Int. J. Syst. Evol. Microbiol.">
        <title>The Global Catalogue of Microorganisms (GCM) 10K type strain sequencing project: providing services to taxonomists for standard genome sequencing and annotation.</title>
        <authorList>
            <consortium name="The Broad Institute Genomics Platform"/>
            <consortium name="The Broad Institute Genome Sequencing Center for Infectious Disease"/>
            <person name="Wu L."/>
            <person name="Ma J."/>
        </authorList>
    </citation>
    <scope>NUCLEOTIDE SEQUENCE [LARGE SCALE GENOMIC DNA]</scope>
    <source>
        <strain evidence="6">CGMCC 1.13681</strain>
    </source>
</reference>
<dbReference type="Pfam" id="PF07702">
    <property type="entry name" value="UTRA"/>
    <property type="match status" value="1"/>
</dbReference>
<dbReference type="CDD" id="cd07377">
    <property type="entry name" value="WHTH_GntR"/>
    <property type="match status" value="1"/>
</dbReference>
<dbReference type="SMART" id="SM00345">
    <property type="entry name" value="HTH_GNTR"/>
    <property type="match status" value="1"/>
</dbReference>
<keyword evidence="1" id="KW-0805">Transcription regulation</keyword>
<keyword evidence="3" id="KW-0804">Transcription</keyword>
<keyword evidence="6" id="KW-1185">Reference proteome</keyword>
<dbReference type="PANTHER" id="PTHR44846:SF17">
    <property type="entry name" value="GNTR-FAMILY TRANSCRIPTIONAL REGULATOR"/>
    <property type="match status" value="1"/>
</dbReference>
<proteinExistence type="predicted"/>
<dbReference type="InterPro" id="IPR036390">
    <property type="entry name" value="WH_DNA-bd_sf"/>
</dbReference>
<sequence>MGDTKPVYQRIADELRGRIDSGDLRVGAQLPSRSELKRAYEASDQTVDRAVRVLKAAGYAQGQFGRGVFVADRTPLGTLLRTTGAVDSPFASQLSPPGTSLDWEATSVAVPAPRAVARRLGIEAGDRVMCTRYEYMADRKPLQFATSWEPLAITEGTDVVFPERGPYARRGVRGRMAAIGVRVVRAAELVGSRTATSAEAETLGCSPGQCLTVLERTHYDEDNRPVETSDVVVRADRWQLEYVIDYTA</sequence>
<evidence type="ECO:0000259" key="4">
    <source>
        <dbReference type="PROSITE" id="PS50949"/>
    </source>
</evidence>
<evidence type="ECO:0000313" key="6">
    <source>
        <dbReference type="Proteomes" id="UP001596413"/>
    </source>
</evidence>
<dbReference type="SMART" id="SM00866">
    <property type="entry name" value="UTRA"/>
    <property type="match status" value="1"/>
</dbReference>
<dbReference type="Gene3D" id="3.40.1410.10">
    <property type="entry name" value="Chorismate lyase-like"/>
    <property type="match status" value="1"/>
</dbReference>
<dbReference type="RefSeq" id="WP_386417832.1">
    <property type="nucleotide sequence ID" value="NZ_JBHSZO010000043.1"/>
</dbReference>
<accession>A0ABW2GP56</accession>
<dbReference type="EMBL" id="JBHSZO010000043">
    <property type="protein sequence ID" value="MFC7220859.1"/>
    <property type="molecule type" value="Genomic_DNA"/>
</dbReference>
<gene>
    <name evidence="5" type="ORF">ACFQLX_22255</name>
</gene>
<dbReference type="InterPro" id="IPR050679">
    <property type="entry name" value="Bact_HTH_transcr_reg"/>
</dbReference>
<organism evidence="5 6">
    <name type="scientific">Streptomyces polyrhachis</name>
    <dbReference type="NCBI Taxonomy" id="1282885"/>
    <lineage>
        <taxon>Bacteria</taxon>
        <taxon>Bacillati</taxon>
        <taxon>Actinomycetota</taxon>
        <taxon>Actinomycetes</taxon>
        <taxon>Kitasatosporales</taxon>
        <taxon>Streptomycetaceae</taxon>
        <taxon>Streptomyces</taxon>
    </lineage>
</organism>
<dbReference type="Pfam" id="PF00392">
    <property type="entry name" value="GntR"/>
    <property type="match status" value="1"/>
</dbReference>
<evidence type="ECO:0000313" key="5">
    <source>
        <dbReference type="EMBL" id="MFC7220859.1"/>
    </source>
</evidence>
<keyword evidence="2" id="KW-0238">DNA-binding</keyword>
<name>A0ABW2GP56_9ACTN</name>
<dbReference type="InterPro" id="IPR000524">
    <property type="entry name" value="Tscrpt_reg_HTH_GntR"/>
</dbReference>
<evidence type="ECO:0000256" key="3">
    <source>
        <dbReference type="ARBA" id="ARBA00023163"/>
    </source>
</evidence>
<evidence type="ECO:0000256" key="2">
    <source>
        <dbReference type="ARBA" id="ARBA00023125"/>
    </source>
</evidence>
<dbReference type="SUPFAM" id="SSF64288">
    <property type="entry name" value="Chorismate lyase-like"/>
    <property type="match status" value="1"/>
</dbReference>
<dbReference type="InterPro" id="IPR011663">
    <property type="entry name" value="UTRA"/>
</dbReference>
<dbReference type="Proteomes" id="UP001596413">
    <property type="component" value="Unassembled WGS sequence"/>
</dbReference>
<feature type="domain" description="HTH gntR-type" evidence="4">
    <location>
        <begin position="5"/>
        <end position="73"/>
    </location>
</feature>
<dbReference type="PROSITE" id="PS50949">
    <property type="entry name" value="HTH_GNTR"/>
    <property type="match status" value="1"/>
</dbReference>
<dbReference type="Gene3D" id="1.10.10.10">
    <property type="entry name" value="Winged helix-like DNA-binding domain superfamily/Winged helix DNA-binding domain"/>
    <property type="match status" value="1"/>
</dbReference>
<dbReference type="InterPro" id="IPR036388">
    <property type="entry name" value="WH-like_DNA-bd_sf"/>
</dbReference>
<evidence type="ECO:0000256" key="1">
    <source>
        <dbReference type="ARBA" id="ARBA00023015"/>
    </source>
</evidence>
<dbReference type="PANTHER" id="PTHR44846">
    <property type="entry name" value="MANNOSYL-D-GLYCERATE TRANSPORT/METABOLISM SYSTEM REPRESSOR MNGR-RELATED"/>
    <property type="match status" value="1"/>
</dbReference>
<comment type="caution">
    <text evidence="5">The sequence shown here is derived from an EMBL/GenBank/DDBJ whole genome shotgun (WGS) entry which is preliminary data.</text>
</comment>
<dbReference type="InterPro" id="IPR028978">
    <property type="entry name" value="Chorismate_lyase_/UTRA_dom_sf"/>
</dbReference>
<dbReference type="SUPFAM" id="SSF46785">
    <property type="entry name" value="Winged helix' DNA-binding domain"/>
    <property type="match status" value="1"/>
</dbReference>